<proteinExistence type="predicted"/>
<sequence length="253" mass="28381">MESRLKSTLIIGISIIITAFILGSAFKNRNENLDTISVIGLGTKDFVSDEILWSGSFTTKSFDIKEAYNKMISDQKIVSDFFLNKGFKKEEFTFGAVQFNKRFREVRTENSEVAYQTKYEQVFDGYEATQTITFSAKKNPELMKRIEEVSSKTSELINSGIELSSNSIQYTYSDLPSLKHSLIQNASKDASERAQKIVKTADGSLGKLKSASMGVFQITGQGSTEEDSYGGNNDTYSKNKTARITVRLEYELE</sequence>
<comment type="caution">
    <text evidence="2">The sequence shown here is derived from an EMBL/GenBank/DDBJ whole genome shotgun (WGS) entry which is preliminary data.</text>
</comment>
<dbReference type="EMBL" id="JAAJBV010000010">
    <property type="protein sequence ID" value="NHM05343.1"/>
    <property type="molecule type" value="Genomic_DNA"/>
</dbReference>
<dbReference type="InterPro" id="IPR016907">
    <property type="entry name" value="UCP029033"/>
</dbReference>
<dbReference type="Proteomes" id="UP000761423">
    <property type="component" value="Unassembled WGS sequence"/>
</dbReference>
<gene>
    <name evidence="2" type="ORF">G4L40_11565</name>
</gene>
<dbReference type="InterPro" id="IPR052022">
    <property type="entry name" value="26kDa_periplasmic_antigen"/>
</dbReference>
<evidence type="ECO:0000313" key="3">
    <source>
        <dbReference type="Proteomes" id="UP000761423"/>
    </source>
</evidence>
<name>A0ABX0IDS9_9FLAO</name>
<protein>
    <submittedName>
        <fullName evidence="2">SIMPL domain-containing protein</fullName>
    </submittedName>
</protein>
<evidence type="ECO:0000313" key="2">
    <source>
        <dbReference type="EMBL" id="NHM05343.1"/>
    </source>
</evidence>
<dbReference type="PIRSF" id="PIRSF029033">
    <property type="entry name" value="UCP029033"/>
    <property type="match status" value="1"/>
</dbReference>
<evidence type="ECO:0000256" key="1">
    <source>
        <dbReference type="SAM" id="Phobius"/>
    </source>
</evidence>
<feature type="transmembrane region" description="Helical" evidence="1">
    <location>
        <begin position="7"/>
        <end position="26"/>
    </location>
</feature>
<organism evidence="2 3">
    <name type="scientific">Flavobacterium celericrescens</name>
    <dbReference type="NCBI Taxonomy" id="2709780"/>
    <lineage>
        <taxon>Bacteria</taxon>
        <taxon>Pseudomonadati</taxon>
        <taxon>Bacteroidota</taxon>
        <taxon>Flavobacteriia</taxon>
        <taxon>Flavobacteriales</taxon>
        <taxon>Flavobacteriaceae</taxon>
        <taxon>Flavobacterium</taxon>
    </lineage>
</organism>
<dbReference type="Gene3D" id="3.30.110.170">
    <property type="entry name" value="Protein of unknown function (DUF541), domain 1"/>
    <property type="match status" value="1"/>
</dbReference>
<dbReference type="InterPro" id="IPR007497">
    <property type="entry name" value="SIMPL/DUF541"/>
</dbReference>
<keyword evidence="1" id="KW-0812">Transmembrane</keyword>
<keyword evidence="1" id="KW-1133">Transmembrane helix</keyword>
<dbReference type="PANTHER" id="PTHR34387:SF2">
    <property type="entry name" value="SLR1258 PROTEIN"/>
    <property type="match status" value="1"/>
</dbReference>
<dbReference type="Pfam" id="PF04402">
    <property type="entry name" value="SIMPL"/>
    <property type="match status" value="1"/>
</dbReference>
<reference evidence="2 3" key="1">
    <citation type="submission" date="2020-02" db="EMBL/GenBank/DDBJ databases">
        <authorList>
            <person name="Chen W.-M."/>
        </authorList>
    </citation>
    <scope>NUCLEOTIDE SEQUENCE [LARGE SCALE GENOMIC DNA]</scope>
    <source>
        <strain evidence="2 3">TWA-26</strain>
    </source>
</reference>
<keyword evidence="3" id="KW-1185">Reference proteome</keyword>
<accession>A0ABX0IDS9</accession>
<keyword evidence="1" id="KW-0472">Membrane</keyword>
<dbReference type="PANTHER" id="PTHR34387">
    <property type="entry name" value="SLR1258 PROTEIN"/>
    <property type="match status" value="1"/>
</dbReference>
<dbReference type="RefSeq" id="WP_166237363.1">
    <property type="nucleotide sequence ID" value="NZ_JAAJBV010000010.1"/>
</dbReference>